<evidence type="ECO:0000313" key="2">
    <source>
        <dbReference type="EMBL" id="OGG51892.1"/>
    </source>
</evidence>
<name>A0A1F6CSN3_9BACT</name>
<organism evidence="2 3">
    <name type="scientific">Candidatus Kaiserbacteria bacterium RIFCSPHIGHO2_01_FULL_54_36b</name>
    <dbReference type="NCBI Taxonomy" id="1798483"/>
    <lineage>
        <taxon>Bacteria</taxon>
        <taxon>Candidatus Kaiseribacteriota</taxon>
    </lineage>
</organism>
<feature type="transmembrane region" description="Helical" evidence="1">
    <location>
        <begin position="116"/>
        <end position="137"/>
    </location>
</feature>
<dbReference type="Proteomes" id="UP000176445">
    <property type="component" value="Unassembled WGS sequence"/>
</dbReference>
<protein>
    <recommendedName>
        <fullName evidence="4">DUF1761 domain-containing protein</fullName>
    </recommendedName>
</protein>
<feature type="transmembrane region" description="Helical" evidence="1">
    <location>
        <begin position="78"/>
        <end position="104"/>
    </location>
</feature>
<proteinExistence type="predicted"/>
<gene>
    <name evidence="2" type="ORF">A2704_06780</name>
</gene>
<evidence type="ECO:0008006" key="4">
    <source>
        <dbReference type="Google" id="ProtNLM"/>
    </source>
</evidence>
<feature type="transmembrane region" description="Helical" evidence="1">
    <location>
        <begin position="6"/>
        <end position="26"/>
    </location>
</feature>
<dbReference type="AlphaFoldDB" id="A0A1F6CSN3"/>
<feature type="transmembrane region" description="Helical" evidence="1">
    <location>
        <begin position="47"/>
        <end position="72"/>
    </location>
</feature>
<keyword evidence="1" id="KW-0472">Membrane</keyword>
<comment type="caution">
    <text evidence="2">The sequence shown here is derived from an EMBL/GenBank/DDBJ whole genome shotgun (WGS) entry which is preliminary data.</text>
</comment>
<accession>A0A1F6CSN3</accession>
<keyword evidence="1" id="KW-0812">Transmembrane</keyword>
<dbReference type="Pfam" id="PF08570">
    <property type="entry name" value="DUF1761"/>
    <property type="match status" value="1"/>
</dbReference>
<dbReference type="EMBL" id="MFKW01000009">
    <property type="protein sequence ID" value="OGG51892.1"/>
    <property type="molecule type" value="Genomic_DNA"/>
</dbReference>
<evidence type="ECO:0000313" key="3">
    <source>
        <dbReference type="Proteomes" id="UP000176445"/>
    </source>
</evidence>
<dbReference type="InterPro" id="IPR013879">
    <property type="entry name" value="DUF1761"/>
</dbReference>
<keyword evidence="1" id="KW-1133">Transmembrane helix</keyword>
<sequence length="138" mass="14845">MDYLPVLVATLAAFAVGALWYGPLFGRRWRLLMNFSEGHMGASEGAATGQGMGMASAMVGGFIATFFLVWTLNFLLKAFSVVTLSGALALSLLVSIGFIATTLANSVFYERRPWGLYLINLGHYVVALIVAALVLLYT</sequence>
<evidence type="ECO:0000256" key="1">
    <source>
        <dbReference type="SAM" id="Phobius"/>
    </source>
</evidence>
<reference evidence="2 3" key="1">
    <citation type="journal article" date="2016" name="Nat. Commun.">
        <title>Thousands of microbial genomes shed light on interconnected biogeochemical processes in an aquifer system.</title>
        <authorList>
            <person name="Anantharaman K."/>
            <person name="Brown C.T."/>
            <person name="Hug L.A."/>
            <person name="Sharon I."/>
            <person name="Castelle C.J."/>
            <person name="Probst A.J."/>
            <person name="Thomas B.C."/>
            <person name="Singh A."/>
            <person name="Wilkins M.J."/>
            <person name="Karaoz U."/>
            <person name="Brodie E.L."/>
            <person name="Williams K.H."/>
            <person name="Hubbard S.S."/>
            <person name="Banfield J.F."/>
        </authorList>
    </citation>
    <scope>NUCLEOTIDE SEQUENCE [LARGE SCALE GENOMIC DNA]</scope>
</reference>